<dbReference type="InterPro" id="IPR046817">
    <property type="entry name" value="MmeI_N"/>
</dbReference>
<dbReference type="EMBL" id="CCWP01000010">
    <property type="protein sequence ID" value="CEE98640.1"/>
    <property type="molecule type" value="Genomic_DNA"/>
</dbReference>
<evidence type="ECO:0000313" key="3">
    <source>
        <dbReference type="Proteomes" id="UP000043107"/>
    </source>
</evidence>
<comment type="caution">
    <text evidence="2">The sequence shown here is derived from an EMBL/GenBank/DDBJ whole genome shotgun (WGS) entry which is preliminary data.</text>
</comment>
<sequence length="392" mass="44926">MMSAVFDEYGSYTSSWSAVCAKSIAEDEDWWNELSSAYQWVMSEMGHKGMPRPDPDAAPLWAWVRWVDSKSRARTRPDRRYPGFRNQYDGLELLHLQVDENRVLCTDFDQYHCVINRWPCAPLDADRWPPAECDRWLDEHWDDPADMKAVQYRKNTIVDPKRLPDRWIQACLWTVTPEDVFDVRRACGKPDTIGNLDDLRSRAARFAESWAGRGDEKSETQQYWRDLLDKVLLIPDTSDGQTLWFERRTALGGFIDALMIQARVLVEQKSLGVDLDKPEPRRGSMVTPVRQAKRYADALIADPGFSGRMPSPGKERRAMDYSEFDALPLETDMVSISKDPSHDGIRDMSSLEKAGEIVSARIGRLGGLRWESRIGAGCQLVTRVCLHYLGFV</sequence>
<keyword evidence="3" id="KW-1185">Reference proteome</keyword>
<name>A0ABP1X489_BIFLI</name>
<evidence type="ECO:0000313" key="2">
    <source>
        <dbReference type="EMBL" id="CEE98640.1"/>
    </source>
</evidence>
<organism evidence="2 3">
    <name type="scientific">Bifidobacterium longum subsp. infantis</name>
    <dbReference type="NCBI Taxonomy" id="1682"/>
    <lineage>
        <taxon>Bacteria</taxon>
        <taxon>Bacillati</taxon>
        <taxon>Actinomycetota</taxon>
        <taxon>Actinomycetes</taxon>
        <taxon>Bifidobacteriales</taxon>
        <taxon>Bifidobacteriaceae</taxon>
        <taxon>Bifidobacterium</taxon>
    </lineage>
</organism>
<dbReference type="Proteomes" id="UP000043107">
    <property type="component" value="Unassembled WGS sequence"/>
</dbReference>
<proteinExistence type="predicted"/>
<reference evidence="2 3" key="1">
    <citation type="submission" date="2014-09" db="EMBL/GenBank/DDBJ databases">
        <authorList>
            <person name="Bertelli C."/>
        </authorList>
    </citation>
    <scope>NUCLEOTIDE SEQUENCE [LARGE SCALE GENOMIC DNA]</scope>
    <source>
        <strain evidence="2 3">BIC1401111250</strain>
    </source>
</reference>
<gene>
    <name evidence="2" type="ORF">BLIC_c00411</name>
</gene>
<dbReference type="Pfam" id="PF20464">
    <property type="entry name" value="MmeI_N"/>
    <property type="match status" value="1"/>
</dbReference>
<accession>A0ABP1X489</accession>
<protein>
    <recommendedName>
        <fullName evidence="1">MmeI-like N-terminal domain-containing protein</fullName>
    </recommendedName>
</protein>
<evidence type="ECO:0000259" key="1">
    <source>
        <dbReference type="Pfam" id="PF20464"/>
    </source>
</evidence>
<feature type="domain" description="MmeI-like N-terminal" evidence="1">
    <location>
        <begin position="202"/>
        <end position="299"/>
    </location>
</feature>